<evidence type="ECO:0000313" key="6">
    <source>
        <dbReference type="EMBL" id="VFU18326.1"/>
    </source>
</evidence>
<dbReference type="InterPro" id="IPR050138">
    <property type="entry name" value="DHOase/Allantoinase_Hydrolase"/>
</dbReference>
<dbReference type="SUPFAM" id="SSF51338">
    <property type="entry name" value="Composite domain of metallo-dependent hydrolases"/>
    <property type="match status" value="1"/>
</dbReference>
<keyword evidence="2" id="KW-0479">Metal-binding</keyword>
<dbReference type="GO" id="GO:0005737">
    <property type="term" value="C:cytoplasm"/>
    <property type="evidence" value="ECO:0007669"/>
    <property type="project" value="TreeGrafter"/>
</dbReference>
<keyword evidence="3 6" id="KW-0378">Hydrolase</keyword>
<proteinExistence type="inferred from homology"/>
<dbReference type="InterPro" id="IPR032466">
    <property type="entry name" value="Metal_Hydrolase"/>
</dbReference>
<organism evidence="6">
    <name type="scientific">anaerobic digester metagenome</name>
    <dbReference type="NCBI Taxonomy" id="1263854"/>
    <lineage>
        <taxon>unclassified sequences</taxon>
        <taxon>metagenomes</taxon>
        <taxon>ecological metagenomes</taxon>
    </lineage>
</organism>
<dbReference type="GO" id="GO:0006145">
    <property type="term" value="P:purine nucleobase catabolic process"/>
    <property type="evidence" value="ECO:0007669"/>
    <property type="project" value="TreeGrafter"/>
</dbReference>
<evidence type="ECO:0000259" key="5">
    <source>
        <dbReference type="Pfam" id="PF12890"/>
    </source>
</evidence>
<dbReference type="AlphaFoldDB" id="A0A485M6B7"/>
<sequence length="430" mass="45211">MELLIKGGTVLDPVAGEITGKDILVSGGRIAGTGRDLVPGSAVEVLDASGKLVVPGLIDMHVHLREPGYEAKETIRTGTRAAARGGFTAVACMPNTSPVADTAALIRYILDTAREQCAAHVFPVGSITRGSKGKELAEMGDMRKAGAVAFSDDGMPVANAALMRRGMQYARMLGLPLISHCEDRELSSGGSMHEGYMSTVLGLKGIPASAEEVMVAREILLAEETGCRVHIAHVSTAGSVRLVREAKSRGIAVTAEVTPHHFTLTDEAVTGYNTSTKVNPPLRTAADVAAVKEGLADGTIDVIATDHAPHTVEEKDVEYERAPFGLVGLETAVGLVWTVLVETGVLTPLQAVTKMTLNPAKILNIPRGTLEPGVIADITVIDPDLSWTVDAGLFESKGRNTPFQGMKLKGQAYATVTGGRVRMLGGHVKD</sequence>
<dbReference type="GO" id="GO:0004151">
    <property type="term" value="F:dihydroorotase activity"/>
    <property type="evidence" value="ECO:0007669"/>
    <property type="project" value="UniProtKB-EC"/>
</dbReference>
<dbReference type="EC" id="3.5.2.3" evidence="6"/>
<dbReference type="GO" id="GO:0004038">
    <property type="term" value="F:allantoinase activity"/>
    <property type="evidence" value="ECO:0007669"/>
    <property type="project" value="TreeGrafter"/>
</dbReference>
<dbReference type="PANTHER" id="PTHR43668">
    <property type="entry name" value="ALLANTOINASE"/>
    <property type="match status" value="1"/>
</dbReference>
<dbReference type="GO" id="GO:0046872">
    <property type="term" value="F:metal ion binding"/>
    <property type="evidence" value="ECO:0007669"/>
    <property type="project" value="UniProtKB-KW"/>
</dbReference>
<dbReference type="PANTHER" id="PTHR43668:SF2">
    <property type="entry name" value="ALLANTOINASE"/>
    <property type="match status" value="1"/>
</dbReference>
<dbReference type="Pfam" id="PF12890">
    <property type="entry name" value="DHOase"/>
    <property type="match status" value="1"/>
</dbReference>
<dbReference type="PROSITE" id="PS00483">
    <property type="entry name" value="DIHYDROOROTASE_2"/>
    <property type="match status" value="1"/>
</dbReference>
<dbReference type="InterPro" id="IPR011059">
    <property type="entry name" value="Metal-dep_hydrolase_composite"/>
</dbReference>
<protein>
    <submittedName>
        <fullName evidence="6">Dihydroorotase</fullName>
        <ecNumber evidence="6">3.5.2.3</ecNumber>
    </submittedName>
</protein>
<keyword evidence="4" id="KW-0665">Pyrimidine biosynthesis</keyword>
<dbReference type="EMBL" id="CAADRN010000343">
    <property type="protein sequence ID" value="VFU18326.1"/>
    <property type="molecule type" value="Genomic_DNA"/>
</dbReference>
<dbReference type="CDD" id="cd01317">
    <property type="entry name" value="DHOase_IIa"/>
    <property type="match status" value="1"/>
</dbReference>
<comment type="cofactor">
    <cofactor evidence="1">
        <name>Zn(2+)</name>
        <dbReference type="ChEBI" id="CHEBI:29105"/>
    </cofactor>
</comment>
<evidence type="ECO:0000256" key="1">
    <source>
        <dbReference type="ARBA" id="ARBA00001947"/>
    </source>
</evidence>
<evidence type="ECO:0000256" key="4">
    <source>
        <dbReference type="ARBA" id="ARBA00022975"/>
    </source>
</evidence>
<gene>
    <name evidence="6" type="primary">pyrC</name>
    <name evidence="6" type="ORF">SCFA_430006</name>
</gene>
<feature type="domain" description="Dihydroorotase catalytic" evidence="5">
    <location>
        <begin position="50"/>
        <end position="237"/>
    </location>
</feature>
<dbReference type="Gene3D" id="2.30.40.10">
    <property type="entry name" value="Urease, subunit C, domain 1"/>
    <property type="match status" value="1"/>
</dbReference>
<dbReference type="PROSITE" id="PS00482">
    <property type="entry name" value="DIHYDROOROTASE_1"/>
    <property type="match status" value="1"/>
</dbReference>
<dbReference type="InterPro" id="IPR024403">
    <property type="entry name" value="DHOase_cat"/>
</dbReference>
<dbReference type="HAMAP" id="MF_00220_B">
    <property type="entry name" value="PyrC_classI_B"/>
    <property type="match status" value="1"/>
</dbReference>
<evidence type="ECO:0000256" key="2">
    <source>
        <dbReference type="ARBA" id="ARBA00022723"/>
    </source>
</evidence>
<reference evidence="6" key="1">
    <citation type="submission" date="2019-03" db="EMBL/GenBank/DDBJ databases">
        <authorList>
            <person name="Hao L."/>
        </authorList>
    </citation>
    <scope>NUCLEOTIDE SEQUENCE</scope>
</reference>
<dbReference type="InterPro" id="IPR004722">
    <property type="entry name" value="DHOase"/>
</dbReference>
<accession>A0A485M6B7</accession>
<name>A0A485M6B7_9ZZZZ</name>
<dbReference type="NCBIfam" id="TIGR00857">
    <property type="entry name" value="pyrC_multi"/>
    <property type="match status" value="1"/>
</dbReference>
<dbReference type="SUPFAM" id="SSF51556">
    <property type="entry name" value="Metallo-dependent hydrolases"/>
    <property type="match status" value="1"/>
</dbReference>
<dbReference type="InterPro" id="IPR002195">
    <property type="entry name" value="Dihydroorotase_CS"/>
</dbReference>
<evidence type="ECO:0000256" key="3">
    <source>
        <dbReference type="ARBA" id="ARBA00022801"/>
    </source>
</evidence>
<dbReference type="GO" id="GO:0006221">
    <property type="term" value="P:pyrimidine nucleotide biosynthetic process"/>
    <property type="evidence" value="ECO:0007669"/>
    <property type="project" value="UniProtKB-KW"/>
</dbReference>
<dbReference type="Gene3D" id="3.20.20.140">
    <property type="entry name" value="Metal-dependent hydrolases"/>
    <property type="match status" value="1"/>
</dbReference>